<evidence type="ECO:0000313" key="2">
    <source>
        <dbReference type="Proteomes" id="UP001604277"/>
    </source>
</evidence>
<name>A0ABD1RJT4_9LAMI</name>
<dbReference type="Proteomes" id="UP001604277">
    <property type="component" value="Unassembled WGS sequence"/>
</dbReference>
<dbReference type="AlphaFoldDB" id="A0ABD1RJT4"/>
<protein>
    <submittedName>
        <fullName evidence="1">Uncharacterized protein</fullName>
    </submittedName>
</protein>
<reference evidence="2" key="1">
    <citation type="submission" date="2024-07" db="EMBL/GenBank/DDBJ databases">
        <title>Two chromosome-level genome assemblies of Korean endemic species Abeliophyllum distichum and Forsythia ovata (Oleaceae).</title>
        <authorList>
            <person name="Jang H."/>
        </authorList>
    </citation>
    <scope>NUCLEOTIDE SEQUENCE [LARGE SCALE GENOMIC DNA]</scope>
</reference>
<dbReference type="EMBL" id="JBFOLJ010000012">
    <property type="protein sequence ID" value="KAL2488658.1"/>
    <property type="molecule type" value="Genomic_DNA"/>
</dbReference>
<comment type="caution">
    <text evidence="1">The sequence shown here is derived from an EMBL/GenBank/DDBJ whole genome shotgun (WGS) entry which is preliminary data.</text>
</comment>
<gene>
    <name evidence="1" type="ORF">Fot_41950</name>
</gene>
<organism evidence="1 2">
    <name type="scientific">Forsythia ovata</name>
    <dbReference type="NCBI Taxonomy" id="205694"/>
    <lineage>
        <taxon>Eukaryota</taxon>
        <taxon>Viridiplantae</taxon>
        <taxon>Streptophyta</taxon>
        <taxon>Embryophyta</taxon>
        <taxon>Tracheophyta</taxon>
        <taxon>Spermatophyta</taxon>
        <taxon>Magnoliopsida</taxon>
        <taxon>eudicotyledons</taxon>
        <taxon>Gunneridae</taxon>
        <taxon>Pentapetalae</taxon>
        <taxon>asterids</taxon>
        <taxon>lamiids</taxon>
        <taxon>Lamiales</taxon>
        <taxon>Oleaceae</taxon>
        <taxon>Forsythieae</taxon>
        <taxon>Forsythia</taxon>
    </lineage>
</organism>
<accession>A0ABD1RJT4</accession>
<proteinExistence type="predicted"/>
<evidence type="ECO:0000313" key="1">
    <source>
        <dbReference type="EMBL" id="KAL2488658.1"/>
    </source>
</evidence>
<keyword evidence="2" id="KW-1185">Reference proteome</keyword>
<sequence length="127" mass="13619">MSFSQSSSSGTPEKQKSTALLNNYVAYRDRATLQEDQVKADGRVFVQLIGCLTWEGKLTIAAVLQNAIAMLDKHPAKLPLFSSDGQTSCSSGTNLINQGASSMADYKGRISNHPGNASCIPEFLHIA</sequence>